<protein>
    <recommendedName>
        <fullName evidence="2">FP protein C-terminal domain-containing protein</fullName>
    </recommendedName>
</protein>
<keyword evidence="1" id="KW-0175">Coiled coil</keyword>
<keyword evidence="4" id="KW-1185">Reference proteome</keyword>
<dbReference type="Pfam" id="PF25298">
    <property type="entry name" value="Baculo_FP_2nd"/>
    <property type="match status" value="1"/>
</dbReference>
<reference evidence="3 4" key="1">
    <citation type="submission" date="2024-06" db="EMBL/GenBank/DDBJ databases">
        <title>A chromosome-level genome assembly of beet webworm, Loxostege sticticalis.</title>
        <authorList>
            <person name="Zhang Y."/>
        </authorList>
    </citation>
    <scope>NUCLEOTIDE SEQUENCE [LARGE SCALE GENOMIC DNA]</scope>
    <source>
        <strain evidence="3">AQ026</strain>
        <tissue evidence="3">Whole body</tissue>
    </source>
</reference>
<evidence type="ECO:0000259" key="2">
    <source>
        <dbReference type="Pfam" id="PF25298"/>
    </source>
</evidence>
<dbReference type="Proteomes" id="UP001549920">
    <property type="component" value="Unassembled WGS sequence"/>
</dbReference>
<evidence type="ECO:0000256" key="1">
    <source>
        <dbReference type="SAM" id="Coils"/>
    </source>
</evidence>
<dbReference type="EMBL" id="JBEUOH010000006">
    <property type="protein sequence ID" value="KAL0892843.1"/>
    <property type="molecule type" value="Genomic_DNA"/>
</dbReference>
<dbReference type="InterPro" id="IPR057251">
    <property type="entry name" value="FP_C"/>
</dbReference>
<sequence length="302" mass="34792">MPLNRTPPKGTPTEVGTELESAESLQFSGSAPNLSVFDIENVTSRKRKHDDISSMIEFMDEIRSMLDKSTKKNERKLSSLESKIEELISQNNDIMTSIDFITNKYDELQSRMDEAKNERKADRLLIHQLETKVENLERALYSTRLELKNVPKKENEVKDDLCDVIMKTGNVIGISIQDQEIKEVFRTKGKPDRPGTVVVDFVSAVKRDKFIKKTRDYNRKNSANKLNTKHLSFDGPEKPVFISESLSPRGHHLYHLARSFASENAYKFCWISSGKVYLRRETNERYIRVDSEEVLSKLSQAK</sequence>
<name>A0ABR3I993_LOXSC</name>
<proteinExistence type="predicted"/>
<gene>
    <name evidence="3" type="ORF">ABMA27_014531</name>
</gene>
<dbReference type="SUPFAM" id="SSF57997">
    <property type="entry name" value="Tropomyosin"/>
    <property type="match status" value="1"/>
</dbReference>
<feature type="domain" description="FP protein C-terminal" evidence="2">
    <location>
        <begin position="249"/>
        <end position="298"/>
    </location>
</feature>
<accession>A0ABR3I993</accession>
<evidence type="ECO:0000313" key="4">
    <source>
        <dbReference type="Proteomes" id="UP001549920"/>
    </source>
</evidence>
<comment type="caution">
    <text evidence="3">The sequence shown here is derived from an EMBL/GenBank/DDBJ whole genome shotgun (WGS) entry which is preliminary data.</text>
</comment>
<organism evidence="3 4">
    <name type="scientific">Loxostege sticticalis</name>
    <name type="common">Beet webworm moth</name>
    <dbReference type="NCBI Taxonomy" id="481309"/>
    <lineage>
        <taxon>Eukaryota</taxon>
        <taxon>Metazoa</taxon>
        <taxon>Ecdysozoa</taxon>
        <taxon>Arthropoda</taxon>
        <taxon>Hexapoda</taxon>
        <taxon>Insecta</taxon>
        <taxon>Pterygota</taxon>
        <taxon>Neoptera</taxon>
        <taxon>Endopterygota</taxon>
        <taxon>Lepidoptera</taxon>
        <taxon>Glossata</taxon>
        <taxon>Ditrysia</taxon>
        <taxon>Pyraloidea</taxon>
        <taxon>Crambidae</taxon>
        <taxon>Pyraustinae</taxon>
        <taxon>Loxostege</taxon>
    </lineage>
</organism>
<feature type="coiled-coil region" evidence="1">
    <location>
        <begin position="70"/>
        <end position="146"/>
    </location>
</feature>
<evidence type="ECO:0000313" key="3">
    <source>
        <dbReference type="EMBL" id="KAL0892843.1"/>
    </source>
</evidence>